<organism evidence="5 6">
    <name type="scientific">Kineococcus rhizosphaerae</name>
    <dbReference type="NCBI Taxonomy" id="559628"/>
    <lineage>
        <taxon>Bacteria</taxon>
        <taxon>Bacillati</taxon>
        <taxon>Actinomycetota</taxon>
        <taxon>Actinomycetes</taxon>
        <taxon>Kineosporiales</taxon>
        <taxon>Kineosporiaceae</taxon>
        <taxon>Kineococcus</taxon>
    </lineage>
</organism>
<dbReference type="InterPro" id="IPR000843">
    <property type="entry name" value="HTH_LacI"/>
</dbReference>
<dbReference type="PANTHER" id="PTHR30146:SF152">
    <property type="entry name" value="TRANSCRIPTIONAL REGULATORY PROTEIN"/>
    <property type="match status" value="1"/>
</dbReference>
<dbReference type="SMART" id="SM00354">
    <property type="entry name" value="HTH_LACI"/>
    <property type="match status" value="1"/>
</dbReference>
<dbReference type="Gene3D" id="1.10.260.40">
    <property type="entry name" value="lambda repressor-like DNA-binding domains"/>
    <property type="match status" value="1"/>
</dbReference>
<comment type="caution">
    <text evidence="5">The sequence shown here is derived from an EMBL/GenBank/DDBJ whole genome shotgun (WGS) entry which is preliminary data.</text>
</comment>
<dbReference type="CDD" id="cd01392">
    <property type="entry name" value="HTH_LacI"/>
    <property type="match status" value="1"/>
</dbReference>
<protein>
    <submittedName>
        <fullName evidence="5">LacI family transcriptional regulator</fullName>
    </submittedName>
</protein>
<evidence type="ECO:0000259" key="4">
    <source>
        <dbReference type="PROSITE" id="PS50932"/>
    </source>
</evidence>
<keyword evidence="1" id="KW-0805">Transcription regulation</keyword>
<dbReference type="GO" id="GO:0000976">
    <property type="term" value="F:transcription cis-regulatory region binding"/>
    <property type="evidence" value="ECO:0007669"/>
    <property type="project" value="TreeGrafter"/>
</dbReference>
<dbReference type="Pfam" id="PF00356">
    <property type="entry name" value="LacI"/>
    <property type="match status" value="1"/>
</dbReference>
<dbReference type="Proteomes" id="UP000238083">
    <property type="component" value="Unassembled WGS sequence"/>
</dbReference>
<gene>
    <name evidence="5" type="ORF">CLV37_106263</name>
</gene>
<dbReference type="AlphaFoldDB" id="A0A2T0R3T4"/>
<evidence type="ECO:0000256" key="2">
    <source>
        <dbReference type="ARBA" id="ARBA00023125"/>
    </source>
</evidence>
<dbReference type="CDD" id="cd06307">
    <property type="entry name" value="PBP1_sugar_binding"/>
    <property type="match status" value="1"/>
</dbReference>
<keyword evidence="6" id="KW-1185">Reference proteome</keyword>
<keyword evidence="2" id="KW-0238">DNA-binding</keyword>
<accession>A0A2T0R3T4</accession>
<keyword evidence="3" id="KW-0804">Transcription</keyword>
<sequence length="346" mass="36982">MSVRRKFSVRDIAVQAGLSEATVDRVLHERPGVRAATVEQVRRAVEDLERQQSQVRLSGRTVMFDVVMAAPRRFADAVRAALEVELPALHPATVRARFHTSSGAGGAWVAAELDRVLRTGSNGVVLQSPDLPEVRAAVQRLADAQVPVVTLASDLPGSRRRGYVGADNRGAGATAAYLLTQWVPDPAETVLVVGSRQPQDSERSRRKGFEAALAQLEGSVRPVLGVVDDDQDPAVLEEAVVAALAGRPTLRAVYSMCAGAGGNAAVVRAFERAGTRPVAFVAHDLDGENADLLRHGDLSVVLHHDLRSDCRQACRMLLQAPYTRSELPGTASPIQILTPFNVPPGA</sequence>
<name>A0A2T0R3T4_9ACTN</name>
<dbReference type="SUPFAM" id="SSF53822">
    <property type="entry name" value="Periplasmic binding protein-like I"/>
    <property type="match status" value="1"/>
</dbReference>
<dbReference type="PROSITE" id="PS50932">
    <property type="entry name" value="HTH_LACI_2"/>
    <property type="match status" value="1"/>
</dbReference>
<evidence type="ECO:0000256" key="1">
    <source>
        <dbReference type="ARBA" id="ARBA00023015"/>
    </source>
</evidence>
<dbReference type="SUPFAM" id="SSF47413">
    <property type="entry name" value="lambda repressor-like DNA-binding domains"/>
    <property type="match status" value="1"/>
</dbReference>
<dbReference type="EMBL" id="PVZF01000006">
    <property type="protein sequence ID" value="PRY14704.1"/>
    <property type="molecule type" value="Genomic_DNA"/>
</dbReference>
<evidence type="ECO:0000256" key="3">
    <source>
        <dbReference type="ARBA" id="ARBA00023163"/>
    </source>
</evidence>
<evidence type="ECO:0000313" key="6">
    <source>
        <dbReference type="Proteomes" id="UP000238083"/>
    </source>
</evidence>
<dbReference type="Pfam" id="PF13407">
    <property type="entry name" value="Peripla_BP_4"/>
    <property type="match status" value="1"/>
</dbReference>
<dbReference type="InterPro" id="IPR028082">
    <property type="entry name" value="Peripla_BP_I"/>
</dbReference>
<dbReference type="Gene3D" id="3.40.50.2300">
    <property type="match status" value="2"/>
</dbReference>
<dbReference type="PANTHER" id="PTHR30146">
    <property type="entry name" value="LACI-RELATED TRANSCRIPTIONAL REPRESSOR"/>
    <property type="match status" value="1"/>
</dbReference>
<dbReference type="InterPro" id="IPR010982">
    <property type="entry name" value="Lambda_DNA-bd_dom_sf"/>
</dbReference>
<feature type="domain" description="HTH lacI-type" evidence="4">
    <location>
        <begin position="7"/>
        <end position="59"/>
    </location>
</feature>
<dbReference type="InterPro" id="IPR025997">
    <property type="entry name" value="SBP_2_dom"/>
</dbReference>
<reference evidence="5 6" key="1">
    <citation type="submission" date="2018-03" db="EMBL/GenBank/DDBJ databases">
        <title>Genomic Encyclopedia of Archaeal and Bacterial Type Strains, Phase II (KMG-II): from individual species to whole genera.</title>
        <authorList>
            <person name="Goeker M."/>
        </authorList>
    </citation>
    <scope>NUCLEOTIDE SEQUENCE [LARGE SCALE GENOMIC DNA]</scope>
    <source>
        <strain evidence="5 6">DSM 19711</strain>
    </source>
</reference>
<evidence type="ECO:0000313" key="5">
    <source>
        <dbReference type="EMBL" id="PRY14704.1"/>
    </source>
</evidence>
<dbReference type="GO" id="GO:0003700">
    <property type="term" value="F:DNA-binding transcription factor activity"/>
    <property type="evidence" value="ECO:0007669"/>
    <property type="project" value="TreeGrafter"/>
</dbReference>
<proteinExistence type="predicted"/>